<evidence type="ECO:0000313" key="1">
    <source>
        <dbReference type="EMBL" id="CAK7224943.1"/>
    </source>
</evidence>
<name>A0ABP0BZC7_9PEZI</name>
<accession>A0ABP0BZC7</accession>
<organism evidence="1 2">
    <name type="scientific">Sporothrix curviconia</name>
    <dbReference type="NCBI Taxonomy" id="1260050"/>
    <lineage>
        <taxon>Eukaryota</taxon>
        <taxon>Fungi</taxon>
        <taxon>Dikarya</taxon>
        <taxon>Ascomycota</taxon>
        <taxon>Pezizomycotina</taxon>
        <taxon>Sordariomycetes</taxon>
        <taxon>Sordariomycetidae</taxon>
        <taxon>Ophiostomatales</taxon>
        <taxon>Ophiostomataceae</taxon>
        <taxon>Sporothrix</taxon>
    </lineage>
</organism>
<proteinExistence type="predicted"/>
<protein>
    <recommendedName>
        <fullName evidence="3">Protein kinase domain-containing protein</fullName>
    </recommendedName>
</protein>
<dbReference type="EMBL" id="CAWUHB010000031">
    <property type="protein sequence ID" value="CAK7224943.1"/>
    <property type="molecule type" value="Genomic_DNA"/>
</dbReference>
<reference evidence="1 2" key="1">
    <citation type="submission" date="2024-01" db="EMBL/GenBank/DDBJ databases">
        <authorList>
            <person name="Allen C."/>
            <person name="Tagirdzhanova G."/>
        </authorList>
    </citation>
    <scope>NUCLEOTIDE SEQUENCE [LARGE SCALE GENOMIC DNA]</scope>
</reference>
<gene>
    <name evidence="1" type="ORF">SCUCBS95973_005690</name>
</gene>
<evidence type="ECO:0008006" key="3">
    <source>
        <dbReference type="Google" id="ProtNLM"/>
    </source>
</evidence>
<comment type="caution">
    <text evidence="1">The sequence shown here is derived from an EMBL/GenBank/DDBJ whole genome shotgun (WGS) entry which is preliminary data.</text>
</comment>
<evidence type="ECO:0000313" key="2">
    <source>
        <dbReference type="Proteomes" id="UP001642405"/>
    </source>
</evidence>
<dbReference type="Proteomes" id="UP001642405">
    <property type="component" value="Unassembled WGS sequence"/>
</dbReference>
<keyword evidence="2" id="KW-1185">Reference proteome</keyword>
<sequence>MGYEQEYADLQPQQMDPETGIKIMPYSKKRGYGWLWTYATLLVHADYGGNKNDTRMWMQDDEMRDCIALMMAHRPADRIDIAALKRIATEKLNVQEAEPYPQSGVRLEKRQCRDKDMFTDGSLKALNELVHHGVPTYNSARATCHYNIAPYPGHSKTGNEAPVPTPY</sequence>